<dbReference type="InterPro" id="IPR052042">
    <property type="entry name" value="Tail_sheath_structural"/>
</dbReference>
<gene>
    <name evidence="4" type="ORF">HMPREF2130_06655</name>
</gene>
<feature type="domain" description="Tail sheath protein C-terminal" evidence="3">
    <location>
        <begin position="364"/>
        <end position="463"/>
    </location>
</feature>
<dbReference type="eggNOG" id="COG3497">
    <property type="taxonomic scope" value="Bacteria"/>
</dbReference>
<dbReference type="RefSeq" id="WP_036559319.1">
    <property type="nucleotide sequence ID" value="NZ_JRNI01000024.1"/>
</dbReference>
<reference evidence="4 5" key="1">
    <citation type="submission" date="2014-07" db="EMBL/GenBank/DDBJ databases">
        <authorList>
            <person name="McCorrison J."/>
            <person name="Sanka R."/>
            <person name="Torralba M."/>
            <person name="Gillis M."/>
            <person name="Haft D.H."/>
            <person name="Methe B."/>
            <person name="Sutton G."/>
            <person name="Nelson K.E."/>
        </authorList>
    </citation>
    <scope>NUCLEOTIDE SEQUENCE [LARGE SCALE GENOMIC DNA]</scope>
    <source>
        <strain evidence="4 5">DNF00040</strain>
    </source>
</reference>
<evidence type="ECO:0000259" key="3">
    <source>
        <dbReference type="Pfam" id="PF17482"/>
    </source>
</evidence>
<accession>A0A096BBE1</accession>
<keyword evidence="5" id="KW-1185">Reference proteome</keyword>
<dbReference type="PANTHER" id="PTHR35861">
    <property type="match status" value="1"/>
</dbReference>
<dbReference type="Gene3D" id="3.40.50.11780">
    <property type="match status" value="1"/>
</dbReference>
<dbReference type="Pfam" id="PF04984">
    <property type="entry name" value="Phage_sheath_1"/>
    <property type="match status" value="1"/>
</dbReference>
<evidence type="ECO:0000256" key="1">
    <source>
        <dbReference type="ARBA" id="ARBA00008005"/>
    </source>
</evidence>
<proteinExistence type="inferred from homology"/>
<dbReference type="InterPro" id="IPR035089">
    <property type="entry name" value="Phage_sheath_subtilisin"/>
</dbReference>
<comment type="similarity">
    <text evidence="1">Belongs to the myoviridae tail sheath protein family.</text>
</comment>
<dbReference type="Proteomes" id="UP000029629">
    <property type="component" value="Unassembled WGS sequence"/>
</dbReference>
<dbReference type="Pfam" id="PF17482">
    <property type="entry name" value="Phage_sheath_1C"/>
    <property type="match status" value="1"/>
</dbReference>
<evidence type="ECO:0000313" key="4">
    <source>
        <dbReference type="EMBL" id="KGF30494.1"/>
    </source>
</evidence>
<dbReference type="AlphaFoldDB" id="A0A096BBE1"/>
<name>A0A096BBE1_9BURK</name>
<comment type="caution">
    <text evidence="4">The sequence shown here is derived from an EMBL/GenBank/DDBJ whole genome shotgun (WGS) entry which is preliminary data.</text>
</comment>
<evidence type="ECO:0000259" key="2">
    <source>
        <dbReference type="Pfam" id="PF04984"/>
    </source>
</evidence>
<dbReference type="EMBL" id="JRNI01000024">
    <property type="protein sequence ID" value="KGF30494.1"/>
    <property type="molecule type" value="Genomic_DNA"/>
</dbReference>
<feature type="domain" description="Tail sheath protein subtilisin-like" evidence="2">
    <location>
        <begin position="184"/>
        <end position="358"/>
    </location>
</feature>
<protein>
    <submittedName>
        <fullName evidence="4">Tail protein</fullName>
    </submittedName>
</protein>
<organism evidence="4 5">
    <name type="scientific">Oligella urethralis DNF00040</name>
    <dbReference type="NCBI Taxonomy" id="1401065"/>
    <lineage>
        <taxon>Bacteria</taxon>
        <taxon>Pseudomonadati</taxon>
        <taxon>Pseudomonadota</taxon>
        <taxon>Betaproteobacteria</taxon>
        <taxon>Burkholderiales</taxon>
        <taxon>Alcaligenaceae</taxon>
        <taxon>Oligella</taxon>
    </lineage>
</organism>
<evidence type="ECO:0000313" key="5">
    <source>
        <dbReference type="Proteomes" id="UP000029629"/>
    </source>
</evidence>
<dbReference type="OrthoDB" id="9767864at2"/>
<dbReference type="InterPro" id="IPR020287">
    <property type="entry name" value="Tail_sheath_C"/>
</dbReference>
<sequence length="476" mass="51806">MAANYLHGIETIEIDNGPRPIKVVKSAVIGLVGTAPTGPTQKPILVLSEKDAAQFGAQHLGFTIPQALDAIFDHGAGTVIVINAFDEKKHLSDVADEAVTLVNHQLQLAHALVSNVVLKSADGSNQYQLNTDFVLDEEKGTITPVAGGAITKATIDFKVSYTYKDPTKVVLGDIIGAVNEAGFRTGLKALDDTYNLFGFTPKILIAPVYCTQTSISTELIALAEKLDAIAYIDAPIGTTFQQAIEGRGPNGVINFNTSSERVKLCYPHVKVFDPVLNQERLEPLSQRLAGLRAKIDNDRGYWWSTSNNELAGVIGMERPLSAMIDDPQSEVNLLNESGITTVFNSYGTGLRAWGNRTAAWPTVTHMKNFENVRRTGDIINESIRYSSLQFIDRPIDDALIDAIVESCNGFGRKLIGDGALLGFKAWYDPARNPETELALGHLLINYKYTVPPPLERLTYETEIVSEYLLTLGSGGN</sequence>
<dbReference type="PANTHER" id="PTHR35861:SF1">
    <property type="entry name" value="PHAGE TAIL SHEATH PROTEIN"/>
    <property type="match status" value="1"/>
</dbReference>